<sequence length="90" mass="9845">MKIIYSLLGSIVTALALYLCVYQLMDVFYYSSLPDRGPGSFPGLSAALTGIYLFPVVTLVVFILFVIIYNKINIRGIGLAVQPAYGSTRC</sequence>
<gene>
    <name evidence="2" type="ORF">ACFSVM_16870</name>
</gene>
<keyword evidence="1" id="KW-0812">Transmembrane</keyword>
<organism evidence="2 3">
    <name type="scientific">Paenibacillus shunpengii</name>
    <dbReference type="NCBI Taxonomy" id="2054424"/>
    <lineage>
        <taxon>Bacteria</taxon>
        <taxon>Bacillati</taxon>
        <taxon>Bacillota</taxon>
        <taxon>Bacilli</taxon>
        <taxon>Bacillales</taxon>
        <taxon>Paenibacillaceae</taxon>
        <taxon>Paenibacillus</taxon>
    </lineage>
</organism>
<evidence type="ECO:0000313" key="2">
    <source>
        <dbReference type="EMBL" id="MFD2702139.1"/>
    </source>
</evidence>
<keyword evidence="3" id="KW-1185">Reference proteome</keyword>
<comment type="caution">
    <text evidence="2">The sequence shown here is derived from an EMBL/GenBank/DDBJ whole genome shotgun (WGS) entry which is preliminary data.</text>
</comment>
<dbReference type="Proteomes" id="UP001597540">
    <property type="component" value="Unassembled WGS sequence"/>
</dbReference>
<accession>A0ABW5SS36</accession>
<evidence type="ECO:0000256" key="1">
    <source>
        <dbReference type="SAM" id="Phobius"/>
    </source>
</evidence>
<keyword evidence="1" id="KW-1133">Transmembrane helix</keyword>
<keyword evidence="1" id="KW-0472">Membrane</keyword>
<protein>
    <submittedName>
        <fullName evidence="2">Uncharacterized protein</fullName>
    </submittedName>
</protein>
<evidence type="ECO:0000313" key="3">
    <source>
        <dbReference type="Proteomes" id="UP001597540"/>
    </source>
</evidence>
<proteinExistence type="predicted"/>
<dbReference type="RefSeq" id="WP_090725351.1">
    <property type="nucleotide sequence ID" value="NZ_JBHUMJ010000004.1"/>
</dbReference>
<name>A0ABW5SS36_9BACL</name>
<reference evidence="3" key="1">
    <citation type="journal article" date="2019" name="Int. J. Syst. Evol. Microbiol.">
        <title>The Global Catalogue of Microorganisms (GCM) 10K type strain sequencing project: providing services to taxonomists for standard genome sequencing and annotation.</title>
        <authorList>
            <consortium name="The Broad Institute Genomics Platform"/>
            <consortium name="The Broad Institute Genome Sequencing Center for Infectious Disease"/>
            <person name="Wu L."/>
            <person name="Ma J."/>
        </authorList>
    </citation>
    <scope>NUCLEOTIDE SEQUENCE [LARGE SCALE GENOMIC DNA]</scope>
    <source>
        <strain evidence="3">KCTC 33849</strain>
    </source>
</reference>
<feature type="transmembrane region" description="Helical" evidence="1">
    <location>
        <begin position="45"/>
        <end position="69"/>
    </location>
</feature>
<feature type="transmembrane region" description="Helical" evidence="1">
    <location>
        <begin position="7"/>
        <end position="25"/>
    </location>
</feature>
<dbReference type="EMBL" id="JBHUMJ010000004">
    <property type="protein sequence ID" value="MFD2702139.1"/>
    <property type="molecule type" value="Genomic_DNA"/>
</dbReference>